<dbReference type="InterPro" id="IPR020904">
    <property type="entry name" value="Sc_DH/Rdtase_CS"/>
</dbReference>
<evidence type="ECO:0000256" key="2">
    <source>
        <dbReference type="ARBA" id="ARBA00023002"/>
    </source>
</evidence>
<evidence type="ECO:0000313" key="4">
    <source>
        <dbReference type="Proteomes" id="UP000594263"/>
    </source>
</evidence>
<accession>A0A7N0U0F5</accession>
<dbReference type="GO" id="GO:0016491">
    <property type="term" value="F:oxidoreductase activity"/>
    <property type="evidence" value="ECO:0007669"/>
    <property type="project" value="UniProtKB-KW"/>
</dbReference>
<dbReference type="InterPro" id="IPR002347">
    <property type="entry name" value="SDR_fam"/>
</dbReference>
<name>A0A7N0U0F5_KALFE</name>
<dbReference type="InterPro" id="IPR045000">
    <property type="entry name" value="TR"/>
</dbReference>
<dbReference type="EnsemblPlants" id="Kaladp0048s0982.1.v1.1">
    <property type="protein sequence ID" value="Kaladp0048s0982.1.v1.1"/>
    <property type="gene ID" value="Kaladp0048s0982.v1.1"/>
</dbReference>
<dbReference type="OMA" id="DETKDIW"/>
<dbReference type="PANTHER" id="PTHR42898:SF6">
    <property type="entry name" value="NADP-DEPENDENT MANNITOL DEHYDROGENASE"/>
    <property type="match status" value="1"/>
</dbReference>
<dbReference type="Pfam" id="PF13561">
    <property type="entry name" value="adh_short_C2"/>
    <property type="match status" value="1"/>
</dbReference>
<evidence type="ECO:0000313" key="3">
    <source>
        <dbReference type="EnsemblPlants" id="Kaladp0048s0982.1.v1.1"/>
    </source>
</evidence>
<dbReference type="Proteomes" id="UP000594263">
    <property type="component" value="Unplaced"/>
</dbReference>
<dbReference type="PROSITE" id="PS00061">
    <property type="entry name" value="ADH_SHORT"/>
    <property type="match status" value="1"/>
</dbReference>
<dbReference type="Gramene" id="Kaladp0048s0982.1.v1.1">
    <property type="protein sequence ID" value="Kaladp0048s0982.1.v1.1"/>
    <property type="gene ID" value="Kaladp0048s0982.v1.1"/>
</dbReference>
<keyword evidence="2" id="KW-0560">Oxidoreductase</keyword>
<keyword evidence="4" id="KW-1185">Reference proteome</keyword>
<keyword evidence="1" id="KW-0521">NADP</keyword>
<evidence type="ECO:0000256" key="1">
    <source>
        <dbReference type="ARBA" id="ARBA00022857"/>
    </source>
</evidence>
<dbReference type="PRINTS" id="PR00080">
    <property type="entry name" value="SDRFAMILY"/>
</dbReference>
<dbReference type="PRINTS" id="PR00081">
    <property type="entry name" value="GDHRDH"/>
</dbReference>
<dbReference type="InterPro" id="IPR036291">
    <property type="entry name" value="NAD(P)-bd_dom_sf"/>
</dbReference>
<dbReference type="FunFam" id="3.40.50.720:FF:000084">
    <property type="entry name" value="Short-chain dehydrogenase reductase"/>
    <property type="match status" value="1"/>
</dbReference>
<organism evidence="3 4">
    <name type="scientific">Kalanchoe fedtschenkoi</name>
    <name type="common">Lavender scallops</name>
    <name type="synonym">South American air plant</name>
    <dbReference type="NCBI Taxonomy" id="63787"/>
    <lineage>
        <taxon>Eukaryota</taxon>
        <taxon>Viridiplantae</taxon>
        <taxon>Streptophyta</taxon>
        <taxon>Embryophyta</taxon>
        <taxon>Tracheophyta</taxon>
        <taxon>Spermatophyta</taxon>
        <taxon>Magnoliopsida</taxon>
        <taxon>eudicotyledons</taxon>
        <taxon>Gunneridae</taxon>
        <taxon>Pentapetalae</taxon>
        <taxon>Saxifragales</taxon>
        <taxon>Crassulaceae</taxon>
        <taxon>Kalanchoe</taxon>
    </lineage>
</organism>
<dbReference type="AlphaFoldDB" id="A0A7N0U0F5"/>
<dbReference type="PANTHER" id="PTHR42898">
    <property type="entry name" value="TROPINONE REDUCTASE"/>
    <property type="match status" value="1"/>
</dbReference>
<sequence length="276" mass="29511">MAAAAVVGVFNGSNPNRWSLQGMTALVTGGTKGIGHAIVGELAGFGAAVHTCGRSQDELDARLAEWRARGFQVTGSVCDVTSREQRVQLMETVSSTFSGKLNILVNNAGIVISKRTEEYTEEEVTKLMDTNFTSAYHFCQMAHPLLKASGAGNIVFLSSVAGVVSVTIASIYGASKGAINQLARNLACEWAKDNIRSNSVAPWFIKTPLVTNMEMSDEYREAINLRTPLGRRMGEPEEVSALVAFLCLPASSFITGQVICVDGGMTVNGFSFPFDV</sequence>
<protein>
    <submittedName>
        <fullName evidence="3">Uncharacterized protein</fullName>
    </submittedName>
</protein>
<dbReference type="SUPFAM" id="SSF51735">
    <property type="entry name" value="NAD(P)-binding Rossmann-fold domains"/>
    <property type="match status" value="1"/>
</dbReference>
<dbReference type="Gene3D" id="3.40.50.720">
    <property type="entry name" value="NAD(P)-binding Rossmann-like Domain"/>
    <property type="match status" value="1"/>
</dbReference>
<reference evidence="3" key="1">
    <citation type="submission" date="2021-01" db="UniProtKB">
        <authorList>
            <consortium name="EnsemblPlants"/>
        </authorList>
    </citation>
    <scope>IDENTIFICATION</scope>
</reference>
<proteinExistence type="predicted"/>